<gene>
    <name evidence="1" type="ORF">A3B11_00780</name>
</gene>
<dbReference type="GO" id="GO:0005829">
    <property type="term" value="C:cytosol"/>
    <property type="evidence" value="ECO:0007669"/>
    <property type="project" value="TreeGrafter"/>
</dbReference>
<dbReference type="Gene3D" id="3.40.50.450">
    <property type="match status" value="1"/>
</dbReference>
<proteinExistence type="predicted"/>
<dbReference type="Pfam" id="PF18306">
    <property type="entry name" value="LDcluster4"/>
    <property type="match status" value="1"/>
</dbReference>
<evidence type="ECO:0000313" key="2">
    <source>
        <dbReference type="Proteomes" id="UP000176365"/>
    </source>
</evidence>
<dbReference type="InterPro" id="IPR052341">
    <property type="entry name" value="LOG_family_nucleotidases"/>
</dbReference>
<evidence type="ECO:0008006" key="3">
    <source>
        <dbReference type="Google" id="ProtNLM"/>
    </source>
</evidence>
<comment type="caution">
    <text evidence="1">The sequence shown here is derived from an EMBL/GenBank/DDBJ whole genome shotgun (WGS) entry which is preliminary data.</text>
</comment>
<evidence type="ECO:0000313" key="1">
    <source>
        <dbReference type="EMBL" id="OHA31568.1"/>
    </source>
</evidence>
<dbReference type="AlphaFoldDB" id="A0A1G2N625"/>
<dbReference type="InterPro" id="IPR041164">
    <property type="entry name" value="LDcluster4"/>
</dbReference>
<name>A0A1G2N625_9BACT</name>
<dbReference type="PANTHER" id="PTHR43393">
    <property type="entry name" value="CYTOKININ RIBOSIDE 5'-MONOPHOSPHATE PHOSPHORIBOHYDROLASE"/>
    <property type="match status" value="1"/>
</dbReference>
<protein>
    <recommendedName>
        <fullName evidence="3">TIGR00725 family protein</fullName>
    </recommendedName>
</protein>
<dbReference type="EMBL" id="MHRW01000001">
    <property type="protein sequence ID" value="OHA31568.1"/>
    <property type="molecule type" value="Genomic_DNA"/>
</dbReference>
<dbReference type="PANTHER" id="PTHR43393:SF3">
    <property type="entry name" value="LYSINE DECARBOXYLASE-LIKE PROTEIN"/>
    <property type="match status" value="1"/>
</dbReference>
<reference evidence="1 2" key="1">
    <citation type="journal article" date="2016" name="Nat. Commun.">
        <title>Thousands of microbial genomes shed light on interconnected biogeochemical processes in an aquifer system.</title>
        <authorList>
            <person name="Anantharaman K."/>
            <person name="Brown C.T."/>
            <person name="Hug L.A."/>
            <person name="Sharon I."/>
            <person name="Castelle C.J."/>
            <person name="Probst A.J."/>
            <person name="Thomas B.C."/>
            <person name="Singh A."/>
            <person name="Wilkins M.J."/>
            <person name="Karaoz U."/>
            <person name="Brodie E.L."/>
            <person name="Williams K.H."/>
            <person name="Hubbard S.S."/>
            <person name="Banfield J.F."/>
        </authorList>
    </citation>
    <scope>NUCLEOTIDE SEQUENCE [LARGE SCALE GENOMIC DNA]</scope>
</reference>
<dbReference type="Proteomes" id="UP000176365">
    <property type="component" value="Unassembled WGS sequence"/>
</dbReference>
<organism evidence="1 2">
    <name type="scientific">Candidatus Taylorbacteria bacterium RIFCSPLOWO2_01_FULL_44_26</name>
    <dbReference type="NCBI Taxonomy" id="1802318"/>
    <lineage>
        <taxon>Bacteria</taxon>
        <taxon>Candidatus Tayloriibacteriota</taxon>
    </lineage>
</organism>
<accession>A0A1G2N625</accession>
<dbReference type="SUPFAM" id="SSF102405">
    <property type="entry name" value="MCP/YpsA-like"/>
    <property type="match status" value="1"/>
</dbReference>
<sequence length="173" mass="18944">MEINSHKTIVGIIGGHSHNTNQQALSLAEKTGEQLAKLGITIACGGEDGIMEAICKGAKHCNGTTIAITKSNKKGDVNRYVDYVIPTSLDLAFMNVLAWSSDAVIAFDGRFGTMCEIGLILDIGRPLVLLGKHELIHTEKIRVQNFVHFEEYSDENIQKAIDFVIQHIPKNIS</sequence>